<dbReference type="Proteomes" id="UP000503640">
    <property type="component" value="Unassembled WGS sequence"/>
</dbReference>
<dbReference type="PANTHER" id="PTHR30437:SF6">
    <property type="entry name" value="TRANSCRIPTION ELONGATION FACTOR GREB"/>
    <property type="match status" value="1"/>
</dbReference>
<proteinExistence type="predicted"/>
<dbReference type="InterPro" id="IPR023459">
    <property type="entry name" value="Tscrpt_elong_fac_GreA/B_fam"/>
</dbReference>
<dbReference type="GO" id="GO:0032784">
    <property type="term" value="P:regulation of DNA-templated transcription elongation"/>
    <property type="evidence" value="ECO:0007669"/>
    <property type="project" value="InterPro"/>
</dbReference>
<dbReference type="PANTHER" id="PTHR30437">
    <property type="entry name" value="TRANSCRIPTION ELONGATION FACTOR GREA"/>
    <property type="match status" value="1"/>
</dbReference>
<keyword evidence="3" id="KW-0648">Protein biosynthesis</keyword>
<dbReference type="RefSeq" id="WP_176066459.1">
    <property type="nucleotide sequence ID" value="NZ_BJTG01000007.1"/>
</dbReference>
<dbReference type="GO" id="GO:0003677">
    <property type="term" value="F:DNA binding"/>
    <property type="evidence" value="ECO:0007669"/>
    <property type="project" value="InterPro"/>
</dbReference>
<evidence type="ECO:0000313" key="3">
    <source>
        <dbReference type="EMBL" id="GEJ58158.1"/>
    </source>
</evidence>
<organism evidence="3 4">
    <name type="scientific">Anaeromyxobacter diazotrophicus</name>
    <dbReference type="NCBI Taxonomy" id="2590199"/>
    <lineage>
        <taxon>Bacteria</taxon>
        <taxon>Pseudomonadati</taxon>
        <taxon>Myxococcota</taxon>
        <taxon>Myxococcia</taxon>
        <taxon>Myxococcales</taxon>
        <taxon>Cystobacterineae</taxon>
        <taxon>Anaeromyxobacteraceae</taxon>
        <taxon>Anaeromyxobacter</taxon>
    </lineage>
</organism>
<reference evidence="4" key="1">
    <citation type="journal article" date="2020" name="Appl. Environ. Microbiol.">
        <title>Diazotrophic Anaeromyxobacter Isolates from Soils.</title>
        <authorList>
            <person name="Masuda Y."/>
            <person name="Yamanaka H."/>
            <person name="Xu Z.X."/>
            <person name="Shiratori Y."/>
            <person name="Aono T."/>
            <person name="Amachi S."/>
            <person name="Senoo K."/>
            <person name="Itoh H."/>
        </authorList>
    </citation>
    <scope>NUCLEOTIDE SEQUENCE [LARGE SCALE GENOMIC DNA]</scope>
    <source>
        <strain evidence="4">R267</strain>
    </source>
</reference>
<dbReference type="SUPFAM" id="SSF54534">
    <property type="entry name" value="FKBP-like"/>
    <property type="match status" value="1"/>
</dbReference>
<gene>
    <name evidence="3" type="ORF">AMYX_28990</name>
</gene>
<protein>
    <submittedName>
        <fullName evidence="3">Transcription elongation factor</fullName>
    </submittedName>
</protein>
<dbReference type="GO" id="GO:0070063">
    <property type="term" value="F:RNA polymerase binding"/>
    <property type="evidence" value="ECO:0007669"/>
    <property type="project" value="InterPro"/>
</dbReference>
<feature type="region of interest" description="Disordered" evidence="1">
    <location>
        <begin position="1"/>
        <end position="26"/>
    </location>
</feature>
<dbReference type="PIRSF" id="PIRSF006092">
    <property type="entry name" value="GreA_GreB"/>
    <property type="match status" value="1"/>
</dbReference>
<evidence type="ECO:0000256" key="1">
    <source>
        <dbReference type="SAM" id="MobiDB-lite"/>
    </source>
</evidence>
<dbReference type="GO" id="GO:0003746">
    <property type="term" value="F:translation elongation factor activity"/>
    <property type="evidence" value="ECO:0007669"/>
    <property type="project" value="UniProtKB-KW"/>
</dbReference>
<dbReference type="Pfam" id="PF01272">
    <property type="entry name" value="GreA_GreB"/>
    <property type="match status" value="1"/>
</dbReference>
<dbReference type="EMBL" id="BJTG01000007">
    <property type="protein sequence ID" value="GEJ58158.1"/>
    <property type="molecule type" value="Genomic_DNA"/>
</dbReference>
<dbReference type="InterPro" id="IPR001437">
    <property type="entry name" value="Tscrpt_elong_fac_GreA/B_C"/>
</dbReference>
<keyword evidence="4" id="KW-1185">Reference proteome</keyword>
<evidence type="ECO:0000313" key="4">
    <source>
        <dbReference type="Proteomes" id="UP000503640"/>
    </source>
</evidence>
<dbReference type="Gene3D" id="3.10.50.30">
    <property type="entry name" value="Transcription elongation factor, GreA/GreB, C-terminal domain"/>
    <property type="match status" value="1"/>
</dbReference>
<evidence type="ECO:0000259" key="2">
    <source>
        <dbReference type="Pfam" id="PF01272"/>
    </source>
</evidence>
<dbReference type="FunFam" id="3.10.50.30:FF:000001">
    <property type="entry name" value="Transcription elongation factor GreA"/>
    <property type="match status" value="1"/>
</dbReference>
<dbReference type="InterPro" id="IPR036953">
    <property type="entry name" value="GreA/GreB_C_sf"/>
</dbReference>
<dbReference type="AlphaFoldDB" id="A0A7I9VPJ3"/>
<comment type="caution">
    <text evidence="3">The sequence shown here is derived from an EMBL/GenBank/DDBJ whole genome shotgun (WGS) entry which is preliminary data.</text>
</comment>
<name>A0A7I9VPJ3_9BACT</name>
<sequence>MSKAFTSEETPEAELVARPPPRLAPGEVRYVTPEGQAALRAALARAERELAEAATSPAAAREARRAELERRAGFLRGTLAALTVLGPEAAPAGQAGFGSWVTVEDEAGERATWRIVGPDEADARRRLVSADAPLARALLGKRAGDTATVRRPKGEVELTVVEVRRTPPG</sequence>
<dbReference type="GO" id="GO:0006354">
    <property type="term" value="P:DNA-templated transcription elongation"/>
    <property type="evidence" value="ECO:0007669"/>
    <property type="project" value="TreeGrafter"/>
</dbReference>
<feature type="domain" description="Transcription elongation factor GreA/GreB C-terminal" evidence="2">
    <location>
        <begin position="91"/>
        <end position="164"/>
    </location>
</feature>
<accession>A0A7I9VPJ3</accession>
<keyword evidence="3" id="KW-0251">Elongation factor</keyword>